<dbReference type="Pfam" id="PF10972">
    <property type="entry name" value="CsiV"/>
    <property type="match status" value="1"/>
</dbReference>
<proteinExistence type="predicted"/>
<feature type="chain" id="PRO_5012194738" description="Peptidoglycan-binding protein CsiV" evidence="1">
    <location>
        <begin position="22"/>
        <end position="264"/>
    </location>
</feature>
<protein>
    <recommendedName>
        <fullName evidence="4">Peptidoglycan-binding protein CsiV</fullName>
    </recommendedName>
</protein>
<gene>
    <name evidence="2" type="ORF">CHH28_11995</name>
</gene>
<dbReference type="KEGG" id="bsan:CHH28_11995"/>
<keyword evidence="1" id="KW-0732">Signal</keyword>
<evidence type="ECO:0000313" key="3">
    <source>
        <dbReference type="Proteomes" id="UP000202440"/>
    </source>
</evidence>
<keyword evidence="3" id="KW-1185">Reference proteome</keyword>
<reference evidence="2 3" key="1">
    <citation type="submission" date="2017-07" db="EMBL/GenBank/DDBJ databases">
        <title>Annotated genome sequence of Bacterioplanes sanyensis isolated from Red Sea.</title>
        <authorList>
            <person name="Rehman Z.U."/>
        </authorList>
    </citation>
    <scope>NUCLEOTIDE SEQUENCE [LARGE SCALE GENOMIC DNA]</scope>
    <source>
        <strain evidence="2 3">NV9</strain>
    </source>
</reference>
<feature type="signal peptide" evidence="1">
    <location>
        <begin position="1"/>
        <end position="21"/>
    </location>
</feature>
<organism evidence="2 3">
    <name type="scientific">Bacterioplanes sanyensis</name>
    <dbReference type="NCBI Taxonomy" id="1249553"/>
    <lineage>
        <taxon>Bacteria</taxon>
        <taxon>Pseudomonadati</taxon>
        <taxon>Pseudomonadota</taxon>
        <taxon>Gammaproteobacteria</taxon>
        <taxon>Oceanospirillales</taxon>
        <taxon>Oceanospirillaceae</taxon>
        <taxon>Bacterioplanes</taxon>
    </lineage>
</organism>
<dbReference type="RefSeq" id="WP_094060531.1">
    <property type="nucleotide sequence ID" value="NZ_CP022530.1"/>
</dbReference>
<dbReference type="OrthoDB" id="5566524at2"/>
<dbReference type="EMBL" id="CP022530">
    <property type="protein sequence ID" value="ASP39351.1"/>
    <property type="molecule type" value="Genomic_DNA"/>
</dbReference>
<accession>A0A222FLU0</accession>
<evidence type="ECO:0000313" key="2">
    <source>
        <dbReference type="EMBL" id="ASP39351.1"/>
    </source>
</evidence>
<name>A0A222FLU0_9GAMM</name>
<dbReference type="Proteomes" id="UP000202440">
    <property type="component" value="Chromosome"/>
</dbReference>
<evidence type="ECO:0008006" key="4">
    <source>
        <dbReference type="Google" id="ProtNLM"/>
    </source>
</evidence>
<sequence>MNWLTSLALLLAILLPATSQAAPWYRIELMLVAYNQPDSDGSEQWPVAIDAPAPLALTDDPAQVDWWLEPVADQYANSALLARFGIDSVATADWPPSLSQQSVLELVDPAARVRWRDDMQLVFHQAWIEPVQEEGSAIQHPLNLYVEGQGDASMDIRGTFTIHLSRYLHFTTDLVVQHYRRQPSLLTPSFNTSPVPLHDLAAERYQRSLASIASSLVPVRAAHVQQTRRMRSGEWHYIDHPLLGAIIKIIPIKTAADLDGDPVN</sequence>
<dbReference type="InterPro" id="IPR021241">
    <property type="entry name" value="CsiV"/>
</dbReference>
<evidence type="ECO:0000256" key="1">
    <source>
        <dbReference type="SAM" id="SignalP"/>
    </source>
</evidence>
<dbReference type="AlphaFoldDB" id="A0A222FLU0"/>